<protein>
    <submittedName>
        <fullName evidence="1">Uncharacterized protein</fullName>
    </submittedName>
</protein>
<dbReference type="AlphaFoldDB" id="A1ZIN6"/>
<evidence type="ECO:0000313" key="1">
    <source>
        <dbReference type="EMBL" id="EAY29904.1"/>
    </source>
</evidence>
<organism evidence="1 2">
    <name type="scientific">Microscilla marina ATCC 23134</name>
    <dbReference type="NCBI Taxonomy" id="313606"/>
    <lineage>
        <taxon>Bacteria</taxon>
        <taxon>Pseudomonadati</taxon>
        <taxon>Bacteroidota</taxon>
        <taxon>Cytophagia</taxon>
        <taxon>Cytophagales</taxon>
        <taxon>Microscillaceae</taxon>
        <taxon>Microscilla</taxon>
    </lineage>
</organism>
<name>A1ZIN6_MICM2</name>
<reference evidence="1 2" key="1">
    <citation type="submission" date="2007-01" db="EMBL/GenBank/DDBJ databases">
        <authorList>
            <person name="Haygood M."/>
            <person name="Podell S."/>
            <person name="Anderson C."/>
            <person name="Hopkinson B."/>
            <person name="Roe K."/>
            <person name="Barbeau K."/>
            <person name="Gaasterland T."/>
            <person name="Ferriera S."/>
            <person name="Johnson J."/>
            <person name="Kravitz S."/>
            <person name="Beeson K."/>
            <person name="Sutton G."/>
            <person name="Rogers Y.-H."/>
            <person name="Friedman R."/>
            <person name="Frazier M."/>
            <person name="Venter J.C."/>
        </authorList>
    </citation>
    <scope>NUCLEOTIDE SEQUENCE [LARGE SCALE GENOMIC DNA]</scope>
    <source>
        <strain evidence="1 2">ATCC 23134</strain>
    </source>
</reference>
<dbReference type="Proteomes" id="UP000004095">
    <property type="component" value="Unassembled WGS sequence"/>
</dbReference>
<keyword evidence="2" id="KW-1185">Reference proteome</keyword>
<gene>
    <name evidence="1" type="ORF">M23134_05777</name>
</gene>
<proteinExistence type="predicted"/>
<evidence type="ECO:0000313" key="2">
    <source>
        <dbReference type="Proteomes" id="UP000004095"/>
    </source>
</evidence>
<dbReference type="EMBL" id="AAWS01000009">
    <property type="protein sequence ID" value="EAY29904.1"/>
    <property type="molecule type" value="Genomic_DNA"/>
</dbReference>
<comment type="caution">
    <text evidence="1">The sequence shown here is derived from an EMBL/GenBank/DDBJ whole genome shotgun (WGS) entry which is preliminary data.</text>
</comment>
<sequence>MVIETAQNPPGNGTLRGAQNHFKYRFSQIALHHNLLFNSELLRADHCWHFTLKLLINKT</sequence>
<accession>A1ZIN6</accession>